<dbReference type="Gene3D" id="3.40.50.720">
    <property type="entry name" value="NAD(P)-binding Rossmann-like Domain"/>
    <property type="match status" value="1"/>
</dbReference>
<organism evidence="2 3">
    <name type="scientific">Clostridium novyi B str. ATCC 27606</name>
    <dbReference type="NCBI Taxonomy" id="1443123"/>
    <lineage>
        <taxon>Bacteria</taxon>
        <taxon>Bacillati</taxon>
        <taxon>Bacillota</taxon>
        <taxon>Clostridia</taxon>
        <taxon>Eubacteriales</taxon>
        <taxon>Clostridiaceae</taxon>
        <taxon>Clostridium</taxon>
    </lineage>
</organism>
<dbReference type="SUPFAM" id="SSF53649">
    <property type="entry name" value="Alkaline phosphatase-like"/>
    <property type="match status" value="1"/>
</dbReference>
<protein>
    <recommendedName>
        <fullName evidence="1">Sulfatase N-terminal domain-containing protein</fullName>
    </recommendedName>
</protein>
<dbReference type="Proteomes" id="UP000027770">
    <property type="component" value="Unassembled WGS sequence"/>
</dbReference>
<evidence type="ECO:0000313" key="2">
    <source>
        <dbReference type="EMBL" id="KEI15797.1"/>
    </source>
</evidence>
<proteinExistence type="predicted"/>
<dbReference type="AlphaFoldDB" id="A0AA40ITS3"/>
<sequence length="593" mass="69859">MSIYNNKMENIIKKYFKSDIYINTDNPVNLVGKIINDNCIGKKFAIWGAGEHTDNLYKYFSVELKEAQFIIDNNIQLTGKKKFGFEIINPNELKNYDIDVILVSSYAGAKSIEEQINELNLNCKCINFYTELENRGIKLRGAFFLNPGIYISLFNEKEKYIQSKDELEREKILKKIIYLYLKLRDFYNAKKYINEYIRFNFDDKLEFSQLLMDINNLLKSLRTILQRRHGRDIMLLFLDSLRAKDIYNHNSNMKYLNSILKNSIYFTNAYSPSIVTYESVPSMFKNSMPFIDSLYKRKILKEDECEFLKIAKEKGYKIKIYSLSYWNIIDGYSIQYGEESNYGSETLWNACCDMAESKEENTMYLLYFWQETHPPHIGGEHKLSPQSHVTPFTCNDELKQTQEEYIRQYEESLCYIDSQLEFYFDIINNNTIKIIFSDHGQIIDKALSPIEEIGTLAGWHTIRYNVPFIINGLNMKSEIITELFSTKNLSEIIKGIINDKLNICTSEIVEVNFSKINNSIIIDKYKQKEYEDYLYGFKVFLSKNYKVVITGNGKVKVYNINDEINEITDTLKINDIIRYFKQNNCDFNMPKFD</sequence>
<evidence type="ECO:0000259" key="1">
    <source>
        <dbReference type="Pfam" id="PF00884"/>
    </source>
</evidence>
<dbReference type="RefSeq" id="WP_039219649.1">
    <property type="nucleotide sequence ID" value="NZ_JENW01000083.1"/>
</dbReference>
<name>A0AA40ITS3_CLONO</name>
<dbReference type="InterPro" id="IPR017850">
    <property type="entry name" value="Alkaline_phosphatase_core_sf"/>
</dbReference>
<evidence type="ECO:0000313" key="3">
    <source>
        <dbReference type="Proteomes" id="UP000027770"/>
    </source>
</evidence>
<dbReference type="Pfam" id="PF00884">
    <property type="entry name" value="Sulfatase"/>
    <property type="match status" value="1"/>
</dbReference>
<gene>
    <name evidence="2" type="ORF">Z959_11685</name>
</gene>
<keyword evidence="3" id="KW-1185">Reference proteome</keyword>
<dbReference type="InterPro" id="IPR000917">
    <property type="entry name" value="Sulfatase_N"/>
</dbReference>
<dbReference type="Gene3D" id="3.40.720.10">
    <property type="entry name" value="Alkaline Phosphatase, subunit A"/>
    <property type="match status" value="1"/>
</dbReference>
<reference evidence="2 3" key="1">
    <citation type="submission" date="2014-02" db="EMBL/GenBank/DDBJ databases">
        <title>Plasmidome dynamics in the species complex Clostridium novyi sensu lato converts strains of independent lineages into distinctly different pathogens.</title>
        <authorList>
            <person name="Skarin H."/>
            <person name="Segerman B."/>
        </authorList>
    </citation>
    <scope>NUCLEOTIDE SEQUENCE [LARGE SCALE GENOMIC DNA]</scope>
    <source>
        <strain evidence="2 3">ATCC 27606</strain>
    </source>
</reference>
<accession>A0AA40ITS3</accession>
<feature type="domain" description="Sulfatase N-terminal" evidence="1">
    <location>
        <begin position="232"/>
        <end position="477"/>
    </location>
</feature>
<comment type="caution">
    <text evidence="2">The sequence shown here is derived from an EMBL/GenBank/DDBJ whole genome shotgun (WGS) entry which is preliminary data.</text>
</comment>
<dbReference type="EMBL" id="JENW01000083">
    <property type="protein sequence ID" value="KEI15797.1"/>
    <property type="molecule type" value="Genomic_DNA"/>
</dbReference>